<feature type="domain" description="RNase H type-1" evidence="1">
    <location>
        <begin position="53"/>
        <end position="175"/>
    </location>
</feature>
<dbReference type="CDD" id="cd06222">
    <property type="entry name" value="RNase_H_like"/>
    <property type="match status" value="1"/>
</dbReference>
<dbReference type="InterPro" id="IPR012337">
    <property type="entry name" value="RNaseH-like_sf"/>
</dbReference>
<reference evidence="2" key="1">
    <citation type="submission" date="2020-06" db="EMBL/GenBank/DDBJ databases">
        <authorList>
            <person name="Li T."/>
            <person name="Hu X."/>
            <person name="Zhang T."/>
            <person name="Song X."/>
            <person name="Zhang H."/>
            <person name="Dai N."/>
            <person name="Sheng W."/>
            <person name="Hou X."/>
            <person name="Wei L."/>
        </authorList>
    </citation>
    <scope>NUCLEOTIDE SEQUENCE</scope>
    <source>
        <strain evidence="2">KEN1</strain>
        <tissue evidence="2">Leaf</tissue>
    </source>
</reference>
<dbReference type="GO" id="GO:0004523">
    <property type="term" value="F:RNA-DNA hybrid ribonuclease activity"/>
    <property type="evidence" value="ECO:0007669"/>
    <property type="project" value="InterPro"/>
</dbReference>
<dbReference type="PANTHER" id="PTHR47074:SF48">
    <property type="entry name" value="POLYNUCLEOTIDYL TRANSFERASE, RIBONUCLEASE H-LIKE SUPERFAMILY PROTEIN"/>
    <property type="match status" value="1"/>
</dbReference>
<dbReference type="InterPro" id="IPR044730">
    <property type="entry name" value="RNase_H-like_dom_plant"/>
</dbReference>
<dbReference type="AlphaFoldDB" id="A0AAW2TAL9"/>
<gene>
    <name evidence="2" type="ORF">Slati_4186800</name>
</gene>
<dbReference type="InterPro" id="IPR002156">
    <property type="entry name" value="RNaseH_domain"/>
</dbReference>
<proteinExistence type="predicted"/>
<name>A0AAW2TAL9_9LAMI</name>
<dbReference type="SUPFAM" id="SSF53098">
    <property type="entry name" value="Ribonuclease H-like"/>
    <property type="match status" value="1"/>
</dbReference>
<dbReference type="GO" id="GO:0003676">
    <property type="term" value="F:nucleic acid binding"/>
    <property type="evidence" value="ECO:0007669"/>
    <property type="project" value="InterPro"/>
</dbReference>
<dbReference type="Pfam" id="PF13456">
    <property type="entry name" value="RVT_3"/>
    <property type="match status" value="1"/>
</dbReference>
<protein>
    <recommendedName>
        <fullName evidence="1">RNase H type-1 domain-containing protein</fullName>
    </recommendedName>
</protein>
<dbReference type="Gene3D" id="3.30.420.10">
    <property type="entry name" value="Ribonuclease H-like superfamily/Ribonuclease H"/>
    <property type="match status" value="1"/>
</dbReference>
<dbReference type="InterPro" id="IPR036397">
    <property type="entry name" value="RNaseH_sf"/>
</dbReference>
<dbReference type="PANTHER" id="PTHR47074">
    <property type="entry name" value="BNAC02G40300D PROTEIN"/>
    <property type="match status" value="1"/>
</dbReference>
<evidence type="ECO:0000313" key="2">
    <source>
        <dbReference type="EMBL" id="KAL0401569.1"/>
    </source>
</evidence>
<reference evidence="2" key="2">
    <citation type="journal article" date="2024" name="Plant">
        <title>Genomic evolution and insights into agronomic trait innovations of Sesamum species.</title>
        <authorList>
            <person name="Miao H."/>
            <person name="Wang L."/>
            <person name="Qu L."/>
            <person name="Liu H."/>
            <person name="Sun Y."/>
            <person name="Le M."/>
            <person name="Wang Q."/>
            <person name="Wei S."/>
            <person name="Zheng Y."/>
            <person name="Lin W."/>
            <person name="Duan Y."/>
            <person name="Cao H."/>
            <person name="Xiong S."/>
            <person name="Wang X."/>
            <person name="Wei L."/>
            <person name="Li C."/>
            <person name="Ma Q."/>
            <person name="Ju M."/>
            <person name="Zhao R."/>
            <person name="Li G."/>
            <person name="Mu C."/>
            <person name="Tian Q."/>
            <person name="Mei H."/>
            <person name="Zhang T."/>
            <person name="Gao T."/>
            <person name="Zhang H."/>
        </authorList>
    </citation>
    <scope>NUCLEOTIDE SEQUENCE</scope>
    <source>
        <strain evidence="2">KEN1</strain>
    </source>
</reference>
<sequence>MEDKNQLAIDVINLTDRLLREFADTNQSLAPRGIATRSLQNWQPPSYGVVKINFDGAVFDSRTEMGAGVIARDAAGECLAWRTRNFRFAANPSLAESLAAREAIDLGIKEGWSNIILEGDYQSVINRLIGSTEDFSTIGPVIADIHFMMRQVSHCNVEYIPRQFNSFAHKLARSATHNAEYRNHFPDFIL</sequence>
<comment type="caution">
    <text evidence="2">The sequence shown here is derived from an EMBL/GenBank/DDBJ whole genome shotgun (WGS) entry which is preliminary data.</text>
</comment>
<accession>A0AAW2TAL9</accession>
<evidence type="ECO:0000259" key="1">
    <source>
        <dbReference type="Pfam" id="PF13456"/>
    </source>
</evidence>
<organism evidence="2">
    <name type="scientific">Sesamum latifolium</name>
    <dbReference type="NCBI Taxonomy" id="2727402"/>
    <lineage>
        <taxon>Eukaryota</taxon>
        <taxon>Viridiplantae</taxon>
        <taxon>Streptophyta</taxon>
        <taxon>Embryophyta</taxon>
        <taxon>Tracheophyta</taxon>
        <taxon>Spermatophyta</taxon>
        <taxon>Magnoliopsida</taxon>
        <taxon>eudicotyledons</taxon>
        <taxon>Gunneridae</taxon>
        <taxon>Pentapetalae</taxon>
        <taxon>asterids</taxon>
        <taxon>lamiids</taxon>
        <taxon>Lamiales</taxon>
        <taxon>Pedaliaceae</taxon>
        <taxon>Sesamum</taxon>
    </lineage>
</organism>
<dbReference type="InterPro" id="IPR052929">
    <property type="entry name" value="RNase_H-like_EbsB-rel"/>
</dbReference>
<dbReference type="EMBL" id="JACGWN010000015">
    <property type="protein sequence ID" value="KAL0401569.1"/>
    <property type="molecule type" value="Genomic_DNA"/>
</dbReference>